<feature type="domain" description="Cadherin" evidence="8">
    <location>
        <begin position="443"/>
        <end position="497"/>
    </location>
</feature>
<evidence type="ECO:0000256" key="4">
    <source>
        <dbReference type="ARBA" id="ARBA00022837"/>
    </source>
</evidence>
<dbReference type="PANTHER" id="PTHR24026">
    <property type="entry name" value="FAT ATYPICAL CADHERIN-RELATED"/>
    <property type="match status" value="1"/>
</dbReference>
<evidence type="ECO:0000259" key="8">
    <source>
        <dbReference type="PROSITE" id="PS50268"/>
    </source>
</evidence>
<dbReference type="PANTHER" id="PTHR24026:SF126">
    <property type="entry name" value="PROTOCADHERIN FAT 4"/>
    <property type="match status" value="1"/>
</dbReference>
<keyword evidence="5" id="KW-1133">Transmembrane helix</keyword>
<evidence type="ECO:0000313" key="10">
    <source>
        <dbReference type="Proteomes" id="UP001174909"/>
    </source>
</evidence>
<dbReference type="PROSITE" id="PS00232">
    <property type="entry name" value="CADHERIN_1"/>
    <property type="match status" value="3"/>
</dbReference>
<keyword evidence="2" id="KW-0812">Transmembrane</keyword>
<feature type="domain" description="Cadherin" evidence="8">
    <location>
        <begin position="602"/>
        <end position="708"/>
    </location>
</feature>
<dbReference type="AlphaFoldDB" id="A0AA35X038"/>
<evidence type="ECO:0000256" key="7">
    <source>
        <dbReference type="PROSITE-ProRule" id="PRU00043"/>
    </source>
</evidence>
<comment type="caution">
    <text evidence="9">The sequence shown here is derived from an EMBL/GenBank/DDBJ whole genome shotgun (WGS) entry which is preliminary data.</text>
</comment>
<dbReference type="Pfam" id="PF00028">
    <property type="entry name" value="Cadherin"/>
    <property type="match status" value="5"/>
</dbReference>
<dbReference type="Proteomes" id="UP001174909">
    <property type="component" value="Unassembled WGS sequence"/>
</dbReference>
<evidence type="ECO:0000256" key="5">
    <source>
        <dbReference type="ARBA" id="ARBA00022989"/>
    </source>
</evidence>
<keyword evidence="3" id="KW-0677">Repeat</keyword>
<dbReference type="GO" id="GO:0005509">
    <property type="term" value="F:calcium ion binding"/>
    <property type="evidence" value="ECO:0007669"/>
    <property type="project" value="UniProtKB-UniRule"/>
</dbReference>
<evidence type="ECO:0000256" key="3">
    <source>
        <dbReference type="ARBA" id="ARBA00022737"/>
    </source>
</evidence>
<evidence type="ECO:0000256" key="6">
    <source>
        <dbReference type="ARBA" id="ARBA00023136"/>
    </source>
</evidence>
<dbReference type="FunFam" id="2.60.40.60:FF:000020">
    <property type="entry name" value="Dachsous cadherin-related 1b"/>
    <property type="match status" value="3"/>
</dbReference>
<sequence length="977" mass="108347">MVKRVEQQIAFAHAQITYKKEGGAVLFTVSSCFLKKPFFASLLLLRKSKNLHWSTFITAGTPSFAVRKMKLLRLTLLVFAWGLCQAQNFPPSFSNVVASVNIEELQQEYTDFVIYDVNATDPEGDNFTFVIPENSINSNLFRVEGYSGRVFTQPGVVLDREVLSRDDDPLHLLIEAQDGMHDEYPQFRLIIVLQDVNDNPPIIAPPYTSLSVLEDTELGFVLVEVEASDADSGNNGFFYFYLDETSSLFQLERETGKLRLIRELDYDNPLTRRHTLTVIVEDLGEEPLMGQSTLEIVVEDVDDLNPVFEPSSYTKSISENSTFGAFVERVSARDGDIGVDAAIFYTLEDAGNSLIDGNLSFVINSTTGEIFVDVASLDRETHSSYSLTVQAAQVNNTSKFASATVSIIVLDINDNIPVFDPHTNADFDLHLEDILNSTSPLPFNVSASGDIILSSPLNFEITEYYLFNVIATEAEGGNASAQVRVNVTNENDLIPVFQQLNYTGNITEGVSSGAFIEQVKAVDEDKGIYGEITYSISGGHFDDFYINTYNGAVFTDRKLDYENRSSYTILIDAVDSGNRTAQHLATLTVEVLNINDNHPLFDRESLTVQLEEETEEGSTVVALNVTDRDGDNLTERTFSIEAGNEFGNFTFDPELENVVVTLSRLDYDERPGLQEPIMLTIVVNDTLFTDEMILTIQLVDINDNSPVFQNESYQFEVFEEEPANTEVGIVTAIDIDSEEFGEVVYSIYPNDKSVLPGPSDGFPHISKTVQATIEVLDINDKRPSFVRDEYEVSVPENIDIVSDSVSARDMDAGTNAEITYELIHGNTNNAFVIDRKEGVLSRNPNVTLDREDEDFYVLTVRATDGGMPSMNGTATIKVTIMDENDEEPIFSPTYVSTSITEDTPTDSSVLTITATDGDTPSNAMLRYTLSVTGPPEPEPGCPEPPSGSFSIDGESGYIETLGEFDREAVKRHMCWRS</sequence>
<dbReference type="EMBL" id="CASHTH010002630">
    <property type="protein sequence ID" value="CAI8032817.1"/>
    <property type="molecule type" value="Genomic_DNA"/>
</dbReference>
<accession>A0AA35X038</accession>
<dbReference type="SMART" id="SM00112">
    <property type="entry name" value="CA"/>
    <property type="match status" value="7"/>
</dbReference>
<comment type="subcellular location">
    <subcellularLocation>
        <location evidence="1">Membrane</location>
    </subcellularLocation>
</comment>
<keyword evidence="10" id="KW-1185">Reference proteome</keyword>
<feature type="domain" description="Cadherin" evidence="8">
    <location>
        <begin position="498"/>
        <end position="601"/>
    </location>
</feature>
<keyword evidence="6" id="KW-0472">Membrane</keyword>
<feature type="domain" description="Cadherin" evidence="8">
    <location>
        <begin position="786"/>
        <end position="890"/>
    </location>
</feature>
<organism evidence="9 10">
    <name type="scientific">Geodia barretti</name>
    <name type="common">Barrett's horny sponge</name>
    <dbReference type="NCBI Taxonomy" id="519541"/>
    <lineage>
        <taxon>Eukaryota</taxon>
        <taxon>Metazoa</taxon>
        <taxon>Porifera</taxon>
        <taxon>Demospongiae</taxon>
        <taxon>Heteroscleromorpha</taxon>
        <taxon>Tetractinellida</taxon>
        <taxon>Astrophorina</taxon>
        <taxon>Geodiidae</taxon>
        <taxon>Geodia</taxon>
    </lineage>
</organism>
<dbReference type="GO" id="GO:0007156">
    <property type="term" value="P:homophilic cell adhesion via plasma membrane adhesion molecules"/>
    <property type="evidence" value="ECO:0007669"/>
    <property type="project" value="InterPro"/>
</dbReference>
<dbReference type="Gene3D" id="2.60.40.60">
    <property type="entry name" value="Cadherins"/>
    <property type="match status" value="9"/>
</dbReference>
<feature type="domain" description="Cadherin" evidence="8">
    <location>
        <begin position="94"/>
        <end position="203"/>
    </location>
</feature>
<gene>
    <name evidence="9" type="ORF">GBAR_LOCUS18531</name>
</gene>
<feature type="domain" description="Cadherin" evidence="8">
    <location>
        <begin position="309"/>
        <end position="419"/>
    </location>
</feature>
<dbReference type="InterPro" id="IPR002126">
    <property type="entry name" value="Cadherin-like_dom"/>
</dbReference>
<dbReference type="InterPro" id="IPR020894">
    <property type="entry name" value="Cadherin_CS"/>
</dbReference>
<dbReference type="SUPFAM" id="SSF49313">
    <property type="entry name" value="Cadherin-like"/>
    <property type="match status" value="9"/>
</dbReference>
<reference evidence="9" key="1">
    <citation type="submission" date="2023-03" db="EMBL/GenBank/DDBJ databases">
        <authorList>
            <person name="Steffen K."/>
            <person name="Cardenas P."/>
        </authorList>
    </citation>
    <scope>NUCLEOTIDE SEQUENCE</scope>
</reference>
<dbReference type="PROSITE" id="PS50268">
    <property type="entry name" value="CADHERIN_2"/>
    <property type="match status" value="9"/>
</dbReference>
<proteinExistence type="predicted"/>
<keyword evidence="4 7" id="KW-0106">Calcium</keyword>
<dbReference type="GO" id="GO:0005886">
    <property type="term" value="C:plasma membrane"/>
    <property type="evidence" value="ECO:0007669"/>
    <property type="project" value="UniProtKB-SubCell"/>
</dbReference>
<feature type="domain" description="Cadherin" evidence="8">
    <location>
        <begin position="891"/>
        <end position="972"/>
    </location>
</feature>
<dbReference type="InterPro" id="IPR015919">
    <property type="entry name" value="Cadherin-like_sf"/>
</dbReference>
<evidence type="ECO:0000256" key="2">
    <source>
        <dbReference type="ARBA" id="ARBA00022692"/>
    </source>
</evidence>
<protein>
    <submittedName>
        <fullName evidence="9">Protocadherin Fat 4</fullName>
    </submittedName>
</protein>
<feature type="domain" description="Cadherin" evidence="8">
    <location>
        <begin position="204"/>
        <end position="308"/>
    </location>
</feature>
<feature type="domain" description="Cadherin" evidence="8">
    <location>
        <begin position="715"/>
        <end position="785"/>
    </location>
</feature>
<dbReference type="PRINTS" id="PR00205">
    <property type="entry name" value="CADHERIN"/>
</dbReference>
<dbReference type="CDD" id="cd11304">
    <property type="entry name" value="Cadherin_repeat"/>
    <property type="match status" value="7"/>
</dbReference>
<evidence type="ECO:0000256" key="1">
    <source>
        <dbReference type="ARBA" id="ARBA00004370"/>
    </source>
</evidence>
<evidence type="ECO:0000313" key="9">
    <source>
        <dbReference type="EMBL" id="CAI8032817.1"/>
    </source>
</evidence>
<name>A0AA35X038_GEOBA</name>
<dbReference type="PROSITE" id="PS51257">
    <property type="entry name" value="PROKAR_LIPOPROTEIN"/>
    <property type="match status" value="1"/>
</dbReference>